<evidence type="ECO:0000313" key="2">
    <source>
        <dbReference type="Proteomes" id="UP000027002"/>
    </source>
</evidence>
<accession>A0A8E5MEI3</accession>
<name>A0A8E5MEI3_USTVR</name>
<dbReference type="AlphaFoldDB" id="A0A8E5MEI3"/>
<evidence type="ECO:0000313" key="1">
    <source>
        <dbReference type="EMBL" id="QUC16372.1"/>
    </source>
</evidence>
<organism evidence="1 2">
    <name type="scientific">Ustilaginoidea virens</name>
    <name type="common">Rice false smut fungus</name>
    <name type="synonym">Villosiclava virens</name>
    <dbReference type="NCBI Taxonomy" id="1159556"/>
    <lineage>
        <taxon>Eukaryota</taxon>
        <taxon>Fungi</taxon>
        <taxon>Dikarya</taxon>
        <taxon>Ascomycota</taxon>
        <taxon>Pezizomycotina</taxon>
        <taxon>Sordariomycetes</taxon>
        <taxon>Hypocreomycetidae</taxon>
        <taxon>Hypocreales</taxon>
        <taxon>Clavicipitaceae</taxon>
        <taxon>Ustilaginoidea</taxon>
    </lineage>
</organism>
<sequence length="135" mass="14243">MRLAFALGNLGNLGNGRRDAARGVAVHESKAGAGESASFLAIDPLSPPSQPPGLSPSSQGRFDFDAQFAISVTSCHNTHVPMTMDGPTRKTTCIKAPYGVLSTPYTTKEQSREVWLTLPAAASALGHLHKIQCLL</sequence>
<gene>
    <name evidence="1" type="ORF">UV8b_00613</name>
</gene>
<reference evidence="1" key="1">
    <citation type="submission" date="2020-03" db="EMBL/GenBank/DDBJ databases">
        <title>A mixture of massive structural variations and highly conserved coding sequences in Ustilaginoidea virens genome.</title>
        <authorList>
            <person name="Zhang K."/>
            <person name="Zhao Z."/>
            <person name="Zhang Z."/>
            <person name="Li Y."/>
            <person name="Hsiang T."/>
            <person name="Sun W."/>
        </authorList>
    </citation>
    <scope>NUCLEOTIDE SEQUENCE</scope>
    <source>
        <strain evidence="1">UV-8b</strain>
    </source>
</reference>
<dbReference type="EMBL" id="CP072753">
    <property type="protein sequence ID" value="QUC16372.1"/>
    <property type="molecule type" value="Genomic_DNA"/>
</dbReference>
<dbReference type="KEGG" id="uvi:66061391"/>
<proteinExistence type="predicted"/>
<dbReference type="Proteomes" id="UP000027002">
    <property type="component" value="Chromosome 1"/>
</dbReference>
<dbReference type="RefSeq" id="XP_042994045.1">
    <property type="nucleotide sequence ID" value="XM_043138111.1"/>
</dbReference>
<keyword evidence="2" id="KW-1185">Reference proteome</keyword>
<protein>
    <submittedName>
        <fullName evidence="1">Uncharacterized protein</fullName>
    </submittedName>
</protein>
<dbReference type="GeneID" id="66061391"/>